<proteinExistence type="predicted"/>
<evidence type="ECO:0000313" key="1">
    <source>
        <dbReference type="EMBL" id="SCU82614.1"/>
    </source>
</evidence>
<protein>
    <submittedName>
        <fullName evidence="1">LADA_0C06788g1_1</fullName>
    </submittedName>
</protein>
<dbReference type="Gene3D" id="3.40.30.10">
    <property type="entry name" value="Glutaredoxin"/>
    <property type="match status" value="1"/>
</dbReference>
<dbReference type="STRING" id="1266660.A0A1G4IZL9"/>
<organism evidence="1 2">
    <name type="scientific">Lachancea dasiensis</name>
    <dbReference type="NCBI Taxonomy" id="1072105"/>
    <lineage>
        <taxon>Eukaryota</taxon>
        <taxon>Fungi</taxon>
        <taxon>Dikarya</taxon>
        <taxon>Ascomycota</taxon>
        <taxon>Saccharomycotina</taxon>
        <taxon>Saccharomycetes</taxon>
        <taxon>Saccharomycetales</taxon>
        <taxon>Saccharomycetaceae</taxon>
        <taxon>Lachancea</taxon>
    </lineage>
</organism>
<reference evidence="2" key="1">
    <citation type="submission" date="2016-03" db="EMBL/GenBank/DDBJ databases">
        <authorList>
            <person name="Devillers H."/>
        </authorList>
    </citation>
    <scope>NUCLEOTIDE SEQUENCE [LARGE SCALE GENOMIC DNA]</scope>
</reference>
<dbReference type="Proteomes" id="UP000190274">
    <property type="component" value="Chromosome C"/>
</dbReference>
<evidence type="ECO:0000313" key="2">
    <source>
        <dbReference type="Proteomes" id="UP000190274"/>
    </source>
</evidence>
<accession>A0A1G4IZL9</accession>
<dbReference type="EMBL" id="LT598459">
    <property type="protein sequence ID" value="SCU82614.1"/>
    <property type="molecule type" value="Genomic_DNA"/>
</dbReference>
<sequence>MGIKVANTKVSSKSSKAVYSALGLLAILVFVGYTSCDAVRLYGSLTHSNEEPEVGTPGTAGLDPAVPQAVFEPAAVVQDDTKQVEQIFSEIKLEIDASSSTTARRASATRVATTEVVRSEVVHGPHNYKPQHVGFDPAVNFQEILNTSPVVIFVDSHHDSQLLRTLLQRHYEISPPPVVVDLEKHSRGAQLESFIEKTKVQRPANQKKGAQVSHAAPYLFINGHSVINTDFQTDIQDMHARHKLLDKLKSVAEGNVMFARNNAPSNS</sequence>
<name>A0A1G4IZL9_9SACH</name>
<dbReference type="OrthoDB" id="4035655at2759"/>
<keyword evidence="2" id="KW-1185">Reference proteome</keyword>
<gene>
    <name evidence="1" type="ORF">LADA_0C06788G</name>
</gene>
<dbReference type="AlphaFoldDB" id="A0A1G4IZL9"/>